<dbReference type="PROSITE" id="PS01082">
    <property type="entry name" value="RIBOSOMAL_L7AE"/>
    <property type="match status" value="1"/>
</dbReference>
<feature type="domain" description="Ribosomal protein eL8/eL30/eS12/Gadd45" evidence="10">
    <location>
        <begin position="18"/>
        <end position="109"/>
    </location>
</feature>
<evidence type="ECO:0000256" key="5">
    <source>
        <dbReference type="ARBA" id="ARBA00022730"/>
    </source>
</evidence>
<name>A0A832VXR3_9EURY</name>
<gene>
    <name evidence="9" type="primary">rpl7ae</name>
    <name evidence="11" type="ORF">HA299_05225</name>
</gene>
<dbReference type="EMBL" id="DUIH01000017">
    <property type="protein sequence ID" value="HIH69993.1"/>
    <property type="molecule type" value="Genomic_DNA"/>
</dbReference>
<evidence type="ECO:0000256" key="7">
    <source>
        <dbReference type="ARBA" id="ARBA00022980"/>
    </source>
</evidence>
<dbReference type="InterPro" id="IPR050257">
    <property type="entry name" value="eL8/uL1-like"/>
</dbReference>
<keyword evidence="6 9" id="KW-0694">RNA-binding</keyword>
<dbReference type="GO" id="GO:1990904">
    <property type="term" value="C:ribonucleoprotein complex"/>
    <property type="evidence" value="ECO:0007669"/>
    <property type="project" value="UniProtKB-KW"/>
</dbReference>
<comment type="subcellular location">
    <subcellularLocation>
        <location evidence="1 9">Cytoplasm</location>
    </subcellularLocation>
</comment>
<dbReference type="AlphaFoldDB" id="A0A832VXR3"/>
<dbReference type="HAMAP" id="MF_00326">
    <property type="entry name" value="Ribosomal_eL8"/>
    <property type="match status" value="1"/>
</dbReference>
<dbReference type="Pfam" id="PF01248">
    <property type="entry name" value="Ribosomal_L7Ae"/>
    <property type="match status" value="1"/>
</dbReference>
<evidence type="ECO:0000256" key="9">
    <source>
        <dbReference type="HAMAP-Rule" id="MF_00326"/>
    </source>
</evidence>
<dbReference type="GO" id="GO:0001682">
    <property type="term" value="P:tRNA 5'-leader removal"/>
    <property type="evidence" value="ECO:0007669"/>
    <property type="project" value="UniProtKB-UniRule"/>
</dbReference>
<accession>A0A832VXR3</accession>
<dbReference type="FunFam" id="3.30.1330.30:FF:000020">
    <property type="entry name" value="50S ribosomal protein L7Ae"/>
    <property type="match status" value="1"/>
</dbReference>
<dbReference type="NCBIfam" id="TIGR03677">
    <property type="entry name" value="eL8_ribo"/>
    <property type="match status" value="1"/>
</dbReference>
<evidence type="ECO:0000313" key="11">
    <source>
        <dbReference type="EMBL" id="HIH69993.1"/>
    </source>
</evidence>
<evidence type="ECO:0000256" key="3">
    <source>
        <dbReference type="ARBA" id="ARBA00022490"/>
    </source>
</evidence>
<dbReference type="InterPro" id="IPR018492">
    <property type="entry name" value="Ribosomal_eL8/Nhp2"/>
</dbReference>
<dbReference type="Proteomes" id="UP000600363">
    <property type="component" value="Unassembled WGS sequence"/>
</dbReference>
<dbReference type="InterPro" id="IPR022481">
    <property type="entry name" value="Ribosomal_eL8_arc"/>
</dbReference>
<dbReference type="GO" id="GO:0004526">
    <property type="term" value="F:ribonuclease P activity"/>
    <property type="evidence" value="ECO:0007669"/>
    <property type="project" value="UniProtKB-UniRule"/>
</dbReference>
<dbReference type="GO" id="GO:0042254">
    <property type="term" value="P:ribosome biogenesis"/>
    <property type="evidence" value="ECO:0007669"/>
    <property type="project" value="InterPro"/>
</dbReference>
<dbReference type="GO" id="GO:0003735">
    <property type="term" value="F:structural constituent of ribosome"/>
    <property type="evidence" value="ECO:0007669"/>
    <property type="project" value="InterPro"/>
</dbReference>
<comment type="similarity">
    <text evidence="2 9">Belongs to the eukaryotic ribosomal protein eL8 family.</text>
</comment>
<keyword evidence="8 9" id="KW-0687">Ribonucleoprotein</keyword>
<keyword evidence="7 9" id="KW-0689">Ribosomal protein</keyword>
<dbReference type="GO" id="GO:0019843">
    <property type="term" value="F:rRNA binding"/>
    <property type="evidence" value="ECO:0007669"/>
    <property type="project" value="UniProtKB-KW"/>
</dbReference>
<evidence type="ECO:0000256" key="1">
    <source>
        <dbReference type="ARBA" id="ARBA00004496"/>
    </source>
</evidence>
<comment type="function">
    <text evidence="9">Multifunctional RNA-binding protein that recognizes the K-turn motif in ribosomal RNA, the RNA component of RNase P, box H/ACA, box C/D and box C'/D' sRNAs.</text>
</comment>
<dbReference type="GO" id="GO:0005737">
    <property type="term" value="C:cytoplasm"/>
    <property type="evidence" value="ECO:0007669"/>
    <property type="project" value="UniProtKB-SubCell"/>
</dbReference>
<keyword evidence="4 9" id="KW-0819">tRNA processing</keyword>
<sequence>MAEIYVRFEVPDDIRNAALEALELARDTGRIKKGTNEVTKTVERGMAKLVFISEDVQPPEVVAHLPLLCEEKSVPYVYVRSQSELGAACGLAVKSAAAAIVDAGKAKEMVEDIAQKLATLK</sequence>
<dbReference type="GO" id="GO:0005840">
    <property type="term" value="C:ribosome"/>
    <property type="evidence" value="ECO:0007669"/>
    <property type="project" value="UniProtKB-KW"/>
</dbReference>
<evidence type="ECO:0000256" key="2">
    <source>
        <dbReference type="ARBA" id="ARBA00007337"/>
    </source>
</evidence>
<dbReference type="InterPro" id="IPR004037">
    <property type="entry name" value="Ribosomal_eL8-like_CS"/>
</dbReference>
<dbReference type="InterPro" id="IPR029064">
    <property type="entry name" value="Ribosomal_eL30-like_sf"/>
</dbReference>
<dbReference type="PRINTS" id="PR00884">
    <property type="entry name" value="RIBOSOMALHS6"/>
</dbReference>
<evidence type="ECO:0000259" key="10">
    <source>
        <dbReference type="Pfam" id="PF01248"/>
    </source>
</evidence>
<organism evidence="11 12">
    <name type="scientific">Methermicoccus shengliensis</name>
    <dbReference type="NCBI Taxonomy" id="660064"/>
    <lineage>
        <taxon>Archaea</taxon>
        <taxon>Methanobacteriati</taxon>
        <taxon>Methanobacteriota</taxon>
        <taxon>Stenosarchaea group</taxon>
        <taxon>Methanomicrobia</taxon>
        <taxon>Methanosarcinales</taxon>
        <taxon>Methermicoccaceae</taxon>
        <taxon>Methermicoccus</taxon>
    </lineage>
</organism>
<proteinExistence type="inferred from homology"/>
<evidence type="ECO:0000256" key="4">
    <source>
        <dbReference type="ARBA" id="ARBA00022694"/>
    </source>
</evidence>
<protein>
    <recommendedName>
        <fullName evidence="9">Large ribosomal subunit protein eL8</fullName>
    </recommendedName>
</protein>
<keyword evidence="3 9" id="KW-0963">Cytoplasm</keyword>
<reference evidence="11" key="1">
    <citation type="journal article" date="2020" name="bioRxiv">
        <title>A rank-normalized archaeal taxonomy based on genome phylogeny resolves widespread incomplete and uneven classifications.</title>
        <authorList>
            <person name="Rinke C."/>
            <person name="Chuvochina M."/>
            <person name="Mussig A.J."/>
            <person name="Chaumeil P.-A."/>
            <person name="Waite D.W."/>
            <person name="Whitman W.B."/>
            <person name="Parks D.H."/>
            <person name="Hugenholtz P."/>
        </authorList>
    </citation>
    <scope>NUCLEOTIDE SEQUENCE</scope>
    <source>
        <strain evidence="11">UBA12518</strain>
    </source>
</reference>
<dbReference type="SUPFAM" id="SSF55315">
    <property type="entry name" value="L30e-like"/>
    <property type="match status" value="1"/>
</dbReference>
<dbReference type="PRINTS" id="PR00881">
    <property type="entry name" value="L7ARS6FAMILY"/>
</dbReference>
<dbReference type="RefSeq" id="WP_042686118.1">
    <property type="nucleotide sequence ID" value="NZ_DUIH01000017.1"/>
</dbReference>
<dbReference type="InterPro" id="IPR004038">
    <property type="entry name" value="Ribosomal_eL8/eL30/eS12/Gad45"/>
</dbReference>
<comment type="caution">
    <text evidence="11">The sequence shown here is derived from an EMBL/GenBank/DDBJ whole genome shotgun (WGS) entry which is preliminary data.</text>
</comment>
<evidence type="ECO:0000256" key="6">
    <source>
        <dbReference type="ARBA" id="ARBA00022884"/>
    </source>
</evidence>
<evidence type="ECO:0000256" key="8">
    <source>
        <dbReference type="ARBA" id="ARBA00023274"/>
    </source>
</evidence>
<keyword evidence="5 9" id="KW-0699">rRNA-binding</keyword>
<dbReference type="PANTHER" id="PTHR23105">
    <property type="entry name" value="RIBOSOMAL PROTEIN L7AE FAMILY MEMBER"/>
    <property type="match status" value="1"/>
</dbReference>
<evidence type="ECO:0000313" key="12">
    <source>
        <dbReference type="Proteomes" id="UP000600363"/>
    </source>
</evidence>
<comment type="subunit">
    <text evidence="9">Part of the 50S ribosomal subunit. Probably part of the RNase P complex.</text>
</comment>
<dbReference type="Gene3D" id="3.30.1330.30">
    <property type="match status" value="1"/>
</dbReference>
<dbReference type="GO" id="GO:0006412">
    <property type="term" value="P:translation"/>
    <property type="evidence" value="ECO:0007669"/>
    <property type="project" value="UniProtKB-UniRule"/>
</dbReference>